<proteinExistence type="predicted"/>
<protein>
    <submittedName>
        <fullName evidence="4">Putative Transcriptional regulator, TetR family</fullName>
    </submittedName>
</protein>
<gene>
    <name evidence="4" type="ORF">KL86APRO_10051</name>
</gene>
<dbReference type="SUPFAM" id="SSF48498">
    <property type="entry name" value="Tetracyclin repressor-like, C-terminal domain"/>
    <property type="match status" value="1"/>
</dbReference>
<dbReference type="AlphaFoldDB" id="A0A212IUM0"/>
<reference evidence="4" key="1">
    <citation type="submission" date="2016-04" db="EMBL/GenBank/DDBJ databases">
        <authorList>
            <person name="Evans L.H."/>
            <person name="Alamgir A."/>
            <person name="Owens N."/>
            <person name="Weber N.D."/>
            <person name="Virtaneva K."/>
            <person name="Barbian K."/>
            <person name="Babar A."/>
            <person name="Rosenke K."/>
        </authorList>
    </citation>
    <scope>NUCLEOTIDE SEQUENCE</scope>
    <source>
        <strain evidence="4">86</strain>
    </source>
</reference>
<dbReference type="InterPro" id="IPR050109">
    <property type="entry name" value="HTH-type_TetR-like_transc_reg"/>
</dbReference>
<dbReference type="PRINTS" id="PR00455">
    <property type="entry name" value="HTHTETR"/>
</dbReference>
<accession>A0A212IUM0</accession>
<evidence type="ECO:0000256" key="2">
    <source>
        <dbReference type="PROSITE-ProRule" id="PRU00335"/>
    </source>
</evidence>
<dbReference type="PANTHER" id="PTHR30055">
    <property type="entry name" value="HTH-TYPE TRANSCRIPTIONAL REGULATOR RUTR"/>
    <property type="match status" value="1"/>
</dbReference>
<dbReference type="InterPro" id="IPR001647">
    <property type="entry name" value="HTH_TetR"/>
</dbReference>
<evidence type="ECO:0000259" key="3">
    <source>
        <dbReference type="PROSITE" id="PS50977"/>
    </source>
</evidence>
<dbReference type="GO" id="GO:0003700">
    <property type="term" value="F:DNA-binding transcription factor activity"/>
    <property type="evidence" value="ECO:0007669"/>
    <property type="project" value="TreeGrafter"/>
</dbReference>
<dbReference type="InterPro" id="IPR036271">
    <property type="entry name" value="Tet_transcr_reg_TetR-rel_C_sf"/>
</dbReference>
<dbReference type="Pfam" id="PF14246">
    <property type="entry name" value="TetR_C_7"/>
    <property type="match status" value="1"/>
</dbReference>
<dbReference type="SUPFAM" id="SSF46689">
    <property type="entry name" value="Homeodomain-like"/>
    <property type="match status" value="1"/>
</dbReference>
<dbReference type="PANTHER" id="PTHR30055:SF223">
    <property type="entry name" value="HTH-TYPE TRANSCRIPTIONAL REGULATOR UIDR"/>
    <property type="match status" value="1"/>
</dbReference>
<keyword evidence="1 2" id="KW-0238">DNA-binding</keyword>
<dbReference type="Gene3D" id="1.10.357.10">
    <property type="entry name" value="Tetracycline Repressor, domain 2"/>
    <property type="match status" value="1"/>
</dbReference>
<dbReference type="EMBL" id="FLUO01000001">
    <property type="protein sequence ID" value="SBV90849.1"/>
    <property type="molecule type" value="Genomic_DNA"/>
</dbReference>
<dbReference type="PROSITE" id="PS50977">
    <property type="entry name" value="HTH_TETR_2"/>
    <property type="match status" value="1"/>
</dbReference>
<evidence type="ECO:0000313" key="4">
    <source>
        <dbReference type="EMBL" id="SBV90849.1"/>
    </source>
</evidence>
<feature type="DNA-binding region" description="H-T-H motif" evidence="2">
    <location>
        <begin position="38"/>
        <end position="57"/>
    </location>
</feature>
<dbReference type="Pfam" id="PF00440">
    <property type="entry name" value="TetR_N"/>
    <property type="match status" value="1"/>
</dbReference>
<feature type="domain" description="HTH tetR-type" evidence="3">
    <location>
        <begin position="15"/>
        <end position="75"/>
    </location>
</feature>
<name>A0A212IUM0_9PROT</name>
<dbReference type="InterPro" id="IPR009057">
    <property type="entry name" value="Homeodomain-like_sf"/>
</dbReference>
<dbReference type="GO" id="GO:0000976">
    <property type="term" value="F:transcription cis-regulatory region binding"/>
    <property type="evidence" value="ECO:0007669"/>
    <property type="project" value="TreeGrafter"/>
</dbReference>
<organism evidence="4">
    <name type="scientific">uncultured Alphaproteobacteria bacterium</name>
    <dbReference type="NCBI Taxonomy" id="91750"/>
    <lineage>
        <taxon>Bacteria</taxon>
        <taxon>Pseudomonadati</taxon>
        <taxon>Pseudomonadota</taxon>
        <taxon>Alphaproteobacteria</taxon>
        <taxon>environmental samples</taxon>
    </lineage>
</organism>
<dbReference type="InterPro" id="IPR039536">
    <property type="entry name" value="TetR_C_Proteobacteria"/>
</dbReference>
<evidence type="ECO:0000256" key="1">
    <source>
        <dbReference type="ARBA" id="ARBA00023125"/>
    </source>
</evidence>
<sequence length="208" mass="22348">MAAEDKGSGLMATDEIRHMYVAAQAARLFTEKGYAQTKVVEIAAAAHMSGETLYRLFPGKLAVLAAAIETCRDGWFRAPIAEDIPVAAALEAAFRVDLDPLTVHHRMAFLRCVISESLRNPEVEAVFRGYCTDGIRTALAAWLRRRDREGRIAVGNAEAAAQLLMSMVFGALTLGPAAAEPSHEAAERVASIRGCVAVFLHGVARDPG</sequence>